<dbReference type="Gene3D" id="3.40.50.10420">
    <property type="entry name" value="NagB/RpiA/CoA transferase-like"/>
    <property type="match status" value="1"/>
</dbReference>
<dbReference type="EMBL" id="DXHX01000042">
    <property type="protein sequence ID" value="HIV74038.1"/>
    <property type="molecule type" value="Genomic_DNA"/>
</dbReference>
<organism evidence="2 3">
    <name type="scientific">Candidatus Pseudogracilibacillus intestinigallinarum</name>
    <dbReference type="NCBI Taxonomy" id="2838742"/>
    <lineage>
        <taxon>Bacteria</taxon>
        <taxon>Bacillati</taxon>
        <taxon>Bacillota</taxon>
        <taxon>Bacilli</taxon>
        <taxon>Bacillales</taxon>
        <taxon>Bacillaceae</taxon>
        <taxon>Pseudogracilibacillus</taxon>
    </lineage>
</organism>
<gene>
    <name evidence="2" type="ORF">H9895_03040</name>
</gene>
<evidence type="ECO:0000259" key="1">
    <source>
        <dbReference type="Pfam" id="PF02589"/>
    </source>
</evidence>
<dbReference type="InterPro" id="IPR024185">
    <property type="entry name" value="FTHF_cligase-like_sf"/>
</dbReference>
<protein>
    <submittedName>
        <fullName evidence="2">Lactate utilization protein C</fullName>
    </submittedName>
</protein>
<accession>A0A9D1TJU5</accession>
<sequence>MNKGTIQHRTKFLEKIAGKMHRKPRDMANPIERPKRLFTPEKDVLAHIAGVDLLPVFYRECEKILTDVVETTAASLDNVLRNLVKAHGNGEVVISKDARFTAFGLKDFSEEDFVYRWDPAKGEENVIVTERAQTGIMFSDITLAESATMVMFNDKDKGRAIGLLPETFIGIIPLSTLVPRMTQAAEEINRRIEAGETIASCVNFVSGPSNSADIEYNLVVGVHGPVKVSYIIVTDR</sequence>
<dbReference type="PANTHER" id="PTHR43682">
    <property type="entry name" value="LACTATE UTILIZATION PROTEIN C"/>
    <property type="match status" value="1"/>
</dbReference>
<name>A0A9D1TJU5_9BACI</name>
<dbReference type="PANTHER" id="PTHR43682:SF1">
    <property type="entry name" value="LACTATE UTILIZATION PROTEIN C"/>
    <property type="match status" value="1"/>
</dbReference>
<dbReference type="AlphaFoldDB" id="A0A9D1TJU5"/>
<dbReference type="SUPFAM" id="SSF100950">
    <property type="entry name" value="NagB/RpiA/CoA transferase-like"/>
    <property type="match status" value="1"/>
</dbReference>
<reference evidence="2" key="2">
    <citation type="submission" date="2021-04" db="EMBL/GenBank/DDBJ databases">
        <authorList>
            <person name="Gilroy R."/>
        </authorList>
    </citation>
    <scope>NUCLEOTIDE SEQUENCE</scope>
    <source>
        <strain evidence="2">CHK169-2315</strain>
    </source>
</reference>
<evidence type="ECO:0000313" key="2">
    <source>
        <dbReference type="EMBL" id="HIV74038.1"/>
    </source>
</evidence>
<dbReference type="Pfam" id="PF02589">
    <property type="entry name" value="LUD_dom"/>
    <property type="match status" value="1"/>
</dbReference>
<feature type="domain" description="LUD" evidence="1">
    <location>
        <begin position="57"/>
        <end position="233"/>
    </location>
</feature>
<dbReference type="InterPro" id="IPR003741">
    <property type="entry name" value="LUD_dom"/>
</dbReference>
<proteinExistence type="predicted"/>
<evidence type="ECO:0000313" key="3">
    <source>
        <dbReference type="Proteomes" id="UP000823937"/>
    </source>
</evidence>
<reference evidence="2" key="1">
    <citation type="journal article" date="2021" name="PeerJ">
        <title>Extensive microbial diversity within the chicken gut microbiome revealed by metagenomics and culture.</title>
        <authorList>
            <person name="Gilroy R."/>
            <person name="Ravi A."/>
            <person name="Getino M."/>
            <person name="Pursley I."/>
            <person name="Horton D.L."/>
            <person name="Alikhan N.F."/>
            <person name="Baker D."/>
            <person name="Gharbi K."/>
            <person name="Hall N."/>
            <person name="Watson M."/>
            <person name="Adriaenssens E.M."/>
            <person name="Foster-Nyarko E."/>
            <person name="Jarju S."/>
            <person name="Secka A."/>
            <person name="Antonio M."/>
            <person name="Oren A."/>
            <person name="Chaudhuri R.R."/>
            <person name="La Ragione R."/>
            <person name="Hildebrand F."/>
            <person name="Pallen M.J."/>
        </authorList>
    </citation>
    <scope>NUCLEOTIDE SEQUENCE</scope>
    <source>
        <strain evidence="2">CHK169-2315</strain>
    </source>
</reference>
<dbReference type="Proteomes" id="UP000823937">
    <property type="component" value="Unassembled WGS sequence"/>
</dbReference>
<comment type="caution">
    <text evidence="2">The sequence shown here is derived from an EMBL/GenBank/DDBJ whole genome shotgun (WGS) entry which is preliminary data.</text>
</comment>
<dbReference type="InterPro" id="IPR037171">
    <property type="entry name" value="NagB/RpiA_transferase-like"/>
</dbReference>